<evidence type="ECO:0000313" key="11">
    <source>
        <dbReference type="Proteomes" id="UP001242010"/>
    </source>
</evidence>
<gene>
    <name evidence="10" type="ORF">GETHOR_15310</name>
</gene>
<comment type="catalytic activity">
    <reaction evidence="7">
        <text>[thioredoxin]-dithiol + NADP(+) = [thioredoxin]-disulfide + NADPH + H(+)</text>
        <dbReference type="Rhea" id="RHEA:20345"/>
        <dbReference type="Rhea" id="RHEA-COMP:10698"/>
        <dbReference type="Rhea" id="RHEA-COMP:10700"/>
        <dbReference type="ChEBI" id="CHEBI:15378"/>
        <dbReference type="ChEBI" id="CHEBI:29950"/>
        <dbReference type="ChEBI" id="CHEBI:50058"/>
        <dbReference type="ChEBI" id="CHEBI:57783"/>
        <dbReference type="ChEBI" id="CHEBI:58349"/>
        <dbReference type="EC" id="1.8.1.9"/>
    </reaction>
</comment>
<dbReference type="PROSITE" id="PS00573">
    <property type="entry name" value="PYRIDINE_REDOX_2"/>
    <property type="match status" value="1"/>
</dbReference>
<dbReference type="EMBL" id="AP027079">
    <property type="protein sequence ID" value="BDU69430.1"/>
    <property type="molecule type" value="Genomic_DNA"/>
</dbReference>
<keyword evidence="5" id="KW-1015">Disulfide bond</keyword>
<keyword evidence="6 7" id="KW-0676">Redox-active center</keyword>
<evidence type="ECO:0000256" key="6">
    <source>
        <dbReference type="ARBA" id="ARBA00023284"/>
    </source>
</evidence>
<dbReference type="RefSeq" id="WP_286353156.1">
    <property type="nucleotide sequence ID" value="NZ_AP027079.1"/>
</dbReference>
<proteinExistence type="inferred from homology"/>
<dbReference type="InterPro" id="IPR008255">
    <property type="entry name" value="Pyr_nucl-diS_OxRdtase_2_AS"/>
</dbReference>
<dbReference type="PRINTS" id="PR00469">
    <property type="entry name" value="PNDRDTASEII"/>
</dbReference>
<evidence type="ECO:0000256" key="5">
    <source>
        <dbReference type="ARBA" id="ARBA00023157"/>
    </source>
</evidence>
<dbReference type="SUPFAM" id="SSF51905">
    <property type="entry name" value="FAD/NAD(P)-binding domain"/>
    <property type="match status" value="1"/>
</dbReference>
<organism evidence="10 11">
    <name type="scientific">Geothrix oryzae</name>
    <dbReference type="NCBI Taxonomy" id="2927975"/>
    <lineage>
        <taxon>Bacteria</taxon>
        <taxon>Pseudomonadati</taxon>
        <taxon>Acidobacteriota</taxon>
        <taxon>Holophagae</taxon>
        <taxon>Holophagales</taxon>
        <taxon>Holophagaceae</taxon>
        <taxon>Geothrix</taxon>
    </lineage>
</organism>
<keyword evidence="4 7" id="KW-0560">Oxidoreductase</keyword>
<evidence type="ECO:0000259" key="9">
    <source>
        <dbReference type="Pfam" id="PF07992"/>
    </source>
</evidence>
<dbReference type="Gene3D" id="3.50.50.60">
    <property type="entry name" value="FAD/NAD(P)-binding domain"/>
    <property type="match status" value="2"/>
</dbReference>
<dbReference type="InterPro" id="IPR023753">
    <property type="entry name" value="FAD/NAD-binding_dom"/>
</dbReference>
<keyword evidence="8" id="KW-0521">NADP</keyword>
<evidence type="ECO:0000256" key="3">
    <source>
        <dbReference type="ARBA" id="ARBA00022827"/>
    </source>
</evidence>
<evidence type="ECO:0000256" key="1">
    <source>
        <dbReference type="ARBA" id="ARBA00009333"/>
    </source>
</evidence>
<dbReference type="NCBIfam" id="TIGR01292">
    <property type="entry name" value="TRX_reduct"/>
    <property type="match status" value="1"/>
</dbReference>
<comment type="cofactor">
    <cofactor evidence="8">
        <name>FAD</name>
        <dbReference type="ChEBI" id="CHEBI:57692"/>
    </cofactor>
    <text evidence="8">Binds 1 FAD per subunit.</text>
</comment>
<sequence length="322" mass="34360">MSHHKVVVVGTGPAGYTAALYASRANLAPLVFEGAQPGGQLTITTEVENFPGFRQGIAGPALMDEMREQVLRFGTTIKSETVLKADLQSRPFKLTTDKGDYTADAVIIATGASAKWLGIGKDEALSRSGGGVSACATCDGFFFRGKEIAVVGGGDTAIEEATFLTKFATKVHLIHRRDKLRASKAMQDRALKNEKIQPHWNQTVLDVVTATHETPMGEKVEKIRALKLKDTANGAESELPVEGLFVAIGHQPNTGLFAGQLPMDETGYLQVEKGSSRTSIPGVFACGDVQDHVYRQAITAAGSGCMAAIDAERWLVEQGLAE</sequence>
<reference evidence="11" key="1">
    <citation type="journal article" date="2023" name="Int. J. Syst. Evol. Microbiol.">
        <title>Mesoterricola silvestris gen. nov., sp. nov., Mesoterricola sediminis sp. nov., Geothrix oryzae sp. nov., Geothrix edaphica sp. nov., Geothrix rubra sp. nov., and Geothrix limicola sp. nov., six novel members of Acidobacteriota isolated from soils.</title>
        <authorList>
            <person name="Itoh H."/>
            <person name="Sugisawa Y."/>
            <person name="Mise K."/>
            <person name="Xu Z."/>
            <person name="Kuniyasu M."/>
            <person name="Ushijima N."/>
            <person name="Kawano K."/>
            <person name="Kobayashi E."/>
            <person name="Shiratori Y."/>
            <person name="Masuda Y."/>
            <person name="Senoo K."/>
        </authorList>
    </citation>
    <scope>NUCLEOTIDE SEQUENCE [LARGE SCALE GENOMIC DNA]</scope>
    <source>
        <strain evidence="11">Red222</strain>
    </source>
</reference>
<comment type="similarity">
    <text evidence="1 7">Belongs to the class-II pyridine nucleotide-disulfide oxidoreductase family.</text>
</comment>
<evidence type="ECO:0000256" key="8">
    <source>
        <dbReference type="RuleBase" id="RU003881"/>
    </source>
</evidence>
<dbReference type="InterPro" id="IPR050097">
    <property type="entry name" value="Ferredoxin-NADP_redctase_2"/>
</dbReference>
<comment type="subunit">
    <text evidence="7">Homodimer.</text>
</comment>
<evidence type="ECO:0000256" key="4">
    <source>
        <dbReference type="ARBA" id="ARBA00023002"/>
    </source>
</evidence>
<name>A0ABN6UYR6_9BACT</name>
<dbReference type="PRINTS" id="PR00368">
    <property type="entry name" value="FADPNR"/>
</dbReference>
<feature type="domain" description="FAD/NAD(P)-binding" evidence="9">
    <location>
        <begin position="5"/>
        <end position="304"/>
    </location>
</feature>
<keyword evidence="3 7" id="KW-0274">FAD</keyword>
<accession>A0ABN6UYR6</accession>
<dbReference type="Proteomes" id="UP001242010">
    <property type="component" value="Chromosome"/>
</dbReference>
<evidence type="ECO:0000256" key="2">
    <source>
        <dbReference type="ARBA" id="ARBA00022630"/>
    </source>
</evidence>
<evidence type="ECO:0000313" key="10">
    <source>
        <dbReference type="EMBL" id="BDU69430.1"/>
    </source>
</evidence>
<dbReference type="PANTHER" id="PTHR48105">
    <property type="entry name" value="THIOREDOXIN REDUCTASE 1-RELATED-RELATED"/>
    <property type="match status" value="1"/>
</dbReference>
<dbReference type="Pfam" id="PF07992">
    <property type="entry name" value="Pyr_redox_2"/>
    <property type="match status" value="1"/>
</dbReference>
<evidence type="ECO:0000256" key="7">
    <source>
        <dbReference type="RuleBase" id="RU003880"/>
    </source>
</evidence>
<keyword evidence="2 7" id="KW-0285">Flavoprotein</keyword>
<keyword evidence="11" id="KW-1185">Reference proteome</keyword>
<protein>
    <recommendedName>
        <fullName evidence="7">Thioredoxin reductase</fullName>
        <ecNumber evidence="7">1.8.1.9</ecNumber>
    </recommendedName>
</protein>
<dbReference type="InterPro" id="IPR036188">
    <property type="entry name" value="FAD/NAD-bd_sf"/>
</dbReference>
<dbReference type="InterPro" id="IPR005982">
    <property type="entry name" value="Thioredox_Rdtase"/>
</dbReference>
<dbReference type="EC" id="1.8.1.9" evidence="7"/>